<dbReference type="OrthoDB" id="7544904at2"/>
<dbReference type="AlphaFoldDB" id="A0A2G4YQG8"/>
<dbReference type="Pfam" id="PF08950">
    <property type="entry name" value="DUF1861"/>
    <property type="match status" value="1"/>
</dbReference>
<dbReference type="Gene3D" id="2.115.10.20">
    <property type="entry name" value="Glycosyl hydrolase domain, family 43"/>
    <property type="match status" value="1"/>
</dbReference>
<gene>
    <name evidence="1" type="ORF">CRD36_12275</name>
</gene>
<dbReference type="PANTHER" id="PTHR37036:SF2">
    <property type="entry name" value="DUF1861 FAMILY PROTEIN"/>
    <property type="match status" value="1"/>
</dbReference>
<dbReference type="PANTHER" id="PTHR37036">
    <property type="match status" value="1"/>
</dbReference>
<dbReference type="Proteomes" id="UP000229730">
    <property type="component" value="Unassembled WGS sequence"/>
</dbReference>
<reference evidence="1 2" key="1">
    <citation type="submission" date="2017-10" db="EMBL/GenBank/DDBJ databases">
        <title>Frigbacter circumglobatus gen. nov. sp. nov., isolated from sediment cultured in situ.</title>
        <authorList>
            <person name="Zhao Z."/>
        </authorList>
    </citation>
    <scope>NUCLEOTIDE SEQUENCE [LARGE SCALE GENOMIC DNA]</scope>
    <source>
        <strain evidence="1 2">ZYL</strain>
    </source>
</reference>
<dbReference type="RefSeq" id="WP_099473647.1">
    <property type="nucleotide sequence ID" value="NZ_CP041025.1"/>
</dbReference>
<name>A0A2G4YQG8_9PROT</name>
<organism evidence="1 2">
    <name type="scientific">Paremcibacter congregatus</name>
    <dbReference type="NCBI Taxonomy" id="2043170"/>
    <lineage>
        <taxon>Bacteria</taxon>
        <taxon>Pseudomonadati</taxon>
        <taxon>Pseudomonadota</taxon>
        <taxon>Alphaproteobacteria</taxon>
        <taxon>Emcibacterales</taxon>
        <taxon>Emcibacteraceae</taxon>
        <taxon>Paremcibacter</taxon>
    </lineage>
</organism>
<evidence type="ECO:0000313" key="2">
    <source>
        <dbReference type="Proteomes" id="UP000229730"/>
    </source>
</evidence>
<dbReference type="SUPFAM" id="SSF75005">
    <property type="entry name" value="Arabinanase/levansucrase/invertase"/>
    <property type="match status" value="1"/>
</dbReference>
<evidence type="ECO:0008006" key="3">
    <source>
        <dbReference type="Google" id="ProtNLM"/>
    </source>
</evidence>
<comment type="caution">
    <text evidence="1">The sequence shown here is derived from an EMBL/GenBank/DDBJ whole genome shotgun (WGS) entry which is preliminary data.</text>
</comment>
<dbReference type="InterPro" id="IPR023296">
    <property type="entry name" value="Glyco_hydro_beta-prop_sf"/>
</dbReference>
<protein>
    <recommendedName>
        <fullName evidence="3">DUF1861 domain-containing protein</fullName>
    </recommendedName>
</protein>
<dbReference type="EMBL" id="PDEM01000024">
    <property type="protein sequence ID" value="PHZ84573.1"/>
    <property type="molecule type" value="Genomic_DNA"/>
</dbReference>
<accession>A0A2G4YQG8</accession>
<dbReference type="InterPro" id="IPR015045">
    <property type="entry name" value="MPT-1-like_LmxM"/>
</dbReference>
<proteinExistence type="predicted"/>
<keyword evidence="2" id="KW-1185">Reference proteome</keyword>
<dbReference type="InParanoid" id="A0A2G4YQG8"/>
<evidence type="ECO:0000313" key="1">
    <source>
        <dbReference type="EMBL" id="PHZ84573.1"/>
    </source>
</evidence>
<sequence>MRDESVKRVRDLFSEFQQKRQKTEKKTAKIRFKDVGEKDVYNITAPFQSADKIVIAGRVEPRGHEFSKVIFFEEKDAAWWPVKDAPIYGLQDPFITTIRNELIFGGVKVHAVGQGLEWRTIMFRGPDIFHLTEFFHGPVGMKDIRLCDLENGRIGLFTRPQGVVGGRGKIGYVEIDNLEDLTKEVIHSAVLLEDMYHPLDWGGVNEAHLLTNGEIGVLAHAACFAQDHLMQERHYYAKSFIFNPVLKKFRDFKIIASRDQFLAGPAKRHDLANVVFSSGLIRQGGKAILYAGVSDTEAHWIEIDDPFGVK</sequence>